<dbReference type="AlphaFoldDB" id="A0A2A9ELV1"/>
<feature type="compositionally biased region" description="Low complexity" evidence="3">
    <location>
        <begin position="205"/>
        <end position="226"/>
    </location>
</feature>
<feature type="domain" description="Glycosyl transferase family 1" evidence="4">
    <location>
        <begin position="233"/>
        <end position="390"/>
    </location>
</feature>
<keyword evidence="2 6" id="KW-0808">Transferase</keyword>
<sequence>MRIAMVSEHASPLAALGGVDAGGQNVHVAALATALAEEGHVVEVYTRRDRVDLPERVTMHDGVDVIHVPAGPPEPLPKDELPPFMPAFGRWLARRWSEEGAPDVVHSHFWMSGLAVLEATRTVRVPVVHTYHALGSVKRRYQGAADTSPPTRIRDERTIGRSVDLVVATCSDEFGELRRLGVPVSRLRVVPCGVDVEHFTPGPPHDAAAGAAGAADPGGTAGPAGPRRLPHRLLTIGRLVPRKGVATIVEALPAVPTAELVVAGGPPRHEIDTDPEVRRLTALAEDLGVADRVTFLGSVPHDDMPALIREADVVVATPWYEPFGIVPLEAAACGRPVVGAAVGGLLDSVADGVTGVLVPPQNPTALADALVPLLQDRERRSRFGTAARRRAVDLFSWTTVAAGTLAAYEAAAYPAMYPALKEASA</sequence>
<evidence type="ECO:0000259" key="5">
    <source>
        <dbReference type="Pfam" id="PF13439"/>
    </source>
</evidence>
<dbReference type="PANTHER" id="PTHR12526:SF635">
    <property type="entry name" value="GLYCOSYL TRANSFERASE GROUP 1"/>
    <property type="match status" value="1"/>
</dbReference>
<name>A0A2A9ELV1_9MICO</name>
<dbReference type="Gene3D" id="3.40.50.2000">
    <property type="entry name" value="Glycogen Phosphorylase B"/>
    <property type="match status" value="2"/>
</dbReference>
<dbReference type="InterPro" id="IPR028098">
    <property type="entry name" value="Glyco_trans_4-like_N"/>
</dbReference>
<dbReference type="GO" id="GO:0016757">
    <property type="term" value="F:glycosyltransferase activity"/>
    <property type="evidence" value="ECO:0007669"/>
    <property type="project" value="UniProtKB-KW"/>
</dbReference>
<evidence type="ECO:0000313" key="6">
    <source>
        <dbReference type="EMBL" id="PFG39944.1"/>
    </source>
</evidence>
<reference evidence="6 7" key="1">
    <citation type="submission" date="2017-10" db="EMBL/GenBank/DDBJ databases">
        <title>Sequencing the genomes of 1000 actinobacteria strains.</title>
        <authorList>
            <person name="Klenk H.-P."/>
        </authorList>
    </citation>
    <scope>NUCLEOTIDE SEQUENCE [LARGE SCALE GENOMIC DNA]</scope>
    <source>
        <strain evidence="6 7">DSM 21838</strain>
    </source>
</reference>
<dbReference type="Pfam" id="PF13439">
    <property type="entry name" value="Glyco_transf_4"/>
    <property type="match status" value="1"/>
</dbReference>
<dbReference type="PANTHER" id="PTHR12526">
    <property type="entry name" value="GLYCOSYLTRANSFERASE"/>
    <property type="match status" value="1"/>
</dbReference>
<gene>
    <name evidence="6" type="ORF">ATJ97_2464</name>
</gene>
<evidence type="ECO:0000256" key="3">
    <source>
        <dbReference type="SAM" id="MobiDB-lite"/>
    </source>
</evidence>
<feature type="region of interest" description="Disordered" evidence="3">
    <location>
        <begin position="203"/>
        <end position="228"/>
    </location>
</feature>
<comment type="caution">
    <text evidence="6">The sequence shown here is derived from an EMBL/GenBank/DDBJ whole genome shotgun (WGS) entry which is preliminary data.</text>
</comment>
<evidence type="ECO:0000256" key="2">
    <source>
        <dbReference type="ARBA" id="ARBA00022679"/>
    </source>
</evidence>
<dbReference type="Pfam" id="PF00534">
    <property type="entry name" value="Glycos_transf_1"/>
    <property type="match status" value="1"/>
</dbReference>
<dbReference type="InterPro" id="IPR001296">
    <property type="entry name" value="Glyco_trans_1"/>
</dbReference>
<dbReference type="SUPFAM" id="SSF53756">
    <property type="entry name" value="UDP-Glycosyltransferase/glycogen phosphorylase"/>
    <property type="match status" value="1"/>
</dbReference>
<dbReference type="Proteomes" id="UP000222106">
    <property type="component" value="Unassembled WGS sequence"/>
</dbReference>
<feature type="domain" description="Glycosyltransferase subfamily 4-like N-terminal" evidence="5">
    <location>
        <begin position="22"/>
        <end position="197"/>
    </location>
</feature>
<evidence type="ECO:0000313" key="7">
    <source>
        <dbReference type="Proteomes" id="UP000222106"/>
    </source>
</evidence>
<dbReference type="RefSeq" id="WP_098483955.1">
    <property type="nucleotide sequence ID" value="NZ_PDJI01000004.1"/>
</dbReference>
<proteinExistence type="predicted"/>
<dbReference type="OrthoDB" id="9810929at2"/>
<evidence type="ECO:0000259" key="4">
    <source>
        <dbReference type="Pfam" id="PF00534"/>
    </source>
</evidence>
<accession>A0A2A9ELV1</accession>
<evidence type="ECO:0000256" key="1">
    <source>
        <dbReference type="ARBA" id="ARBA00022676"/>
    </source>
</evidence>
<dbReference type="EMBL" id="PDJI01000004">
    <property type="protein sequence ID" value="PFG39944.1"/>
    <property type="molecule type" value="Genomic_DNA"/>
</dbReference>
<keyword evidence="1" id="KW-0328">Glycosyltransferase</keyword>
<organism evidence="6 7">
    <name type="scientific">Georgenia soli</name>
    <dbReference type="NCBI Taxonomy" id="638953"/>
    <lineage>
        <taxon>Bacteria</taxon>
        <taxon>Bacillati</taxon>
        <taxon>Actinomycetota</taxon>
        <taxon>Actinomycetes</taxon>
        <taxon>Micrococcales</taxon>
        <taxon>Bogoriellaceae</taxon>
        <taxon>Georgenia</taxon>
    </lineage>
</organism>
<keyword evidence="7" id="KW-1185">Reference proteome</keyword>
<protein>
    <submittedName>
        <fullName evidence="6">Glycosyltransferase involved in cell wall biosynthesis</fullName>
    </submittedName>
</protein>